<dbReference type="InterPro" id="IPR011707">
    <property type="entry name" value="Cu-oxidase-like_N"/>
</dbReference>
<dbReference type="Pfam" id="PF07732">
    <property type="entry name" value="Cu-oxidase_3"/>
    <property type="match status" value="1"/>
</dbReference>
<keyword evidence="4" id="KW-1185">Reference proteome</keyword>
<evidence type="ECO:0000313" key="3">
    <source>
        <dbReference type="Ensembl" id="ENSLBEP00000015662.1"/>
    </source>
</evidence>
<dbReference type="SUPFAM" id="SSF49503">
    <property type="entry name" value="Cupredoxins"/>
    <property type="match status" value="1"/>
</dbReference>
<accession>A0A3Q3F9H2</accession>
<dbReference type="STRING" id="56723.ENSLBEP00000015662"/>
<dbReference type="Gene3D" id="2.60.40.420">
    <property type="entry name" value="Cupredoxins - blue copper proteins"/>
    <property type="match status" value="1"/>
</dbReference>
<evidence type="ECO:0000256" key="1">
    <source>
        <dbReference type="ARBA" id="ARBA00010609"/>
    </source>
</evidence>
<evidence type="ECO:0000313" key="4">
    <source>
        <dbReference type="Proteomes" id="UP000261660"/>
    </source>
</evidence>
<feature type="domain" description="Plastocyanin-like" evidence="2">
    <location>
        <begin position="56"/>
        <end position="100"/>
    </location>
</feature>
<dbReference type="InParanoid" id="A0A3Q3F9H2"/>
<dbReference type="Proteomes" id="UP000261660">
    <property type="component" value="Unplaced"/>
</dbReference>
<reference evidence="3" key="2">
    <citation type="submission" date="2025-09" db="UniProtKB">
        <authorList>
            <consortium name="Ensembl"/>
        </authorList>
    </citation>
    <scope>IDENTIFICATION</scope>
</reference>
<dbReference type="GO" id="GO:0005507">
    <property type="term" value="F:copper ion binding"/>
    <property type="evidence" value="ECO:0007669"/>
    <property type="project" value="InterPro"/>
</dbReference>
<dbReference type="AlphaFoldDB" id="A0A3Q3F9H2"/>
<reference evidence="3" key="1">
    <citation type="submission" date="2025-08" db="UniProtKB">
        <authorList>
            <consortium name="Ensembl"/>
        </authorList>
    </citation>
    <scope>IDENTIFICATION</scope>
</reference>
<dbReference type="Ensembl" id="ENSLBET00000016593.1">
    <property type="protein sequence ID" value="ENSLBEP00000015662.1"/>
    <property type="gene ID" value="ENSLBEG00000012168.1"/>
</dbReference>
<comment type="similarity">
    <text evidence="1">Belongs to the multicopper oxidase family.</text>
</comment>
<protein>
    <recommendedName>
        <fullName evidence="2">Plastocyanin-like domain-containing protein</fullName>
    </recommendedName>
</protein>
<evidence type="ECO:0000259" key="2">
    <source>
        <dbReference type="Pfam" id="PF07732"/>
    </source>
</evidence>
<proteinExistence type="inferred from homology"/>
<dbReference type="InterPro" id="IPR008972">
    <property type="entry name" value="Cupredoxin"/>
</dbReference>
<organism evidence="3 4">
    <name type="scientific">Labrus bergylta</name>
    <name type="common">ballan wrasse</name>
    <dbReference type="NCBI Taxonomy" id="56723"/>
    <lineage>
        <taxon>Eukaryota</taxon>
        <taxon>Metazoa</taxon>
        <taxon>Chordata</taxon>
        <taxon>Craniata</taxon>
        <taxon>Vertebrata</taxon>
        <taxon>Euteleostomi</taxon>
        <taxon>Actinopterygii</taxon>
        <taxon>Neopterygii</taxon>
        <taxon>Teleostei</taxon>
        <taxon>Neoteleostei</taxon>
        <taxon>Acanthomorphata</taxon>
        <taxon>Eupercaria</taxon>
        <taxon>Labriformes</taxon>
        <taxon>Labridae</taxon>
        <taxon>Labrus</taxon>
    </lineage>
</organism>
<sequence length="122" mass="13731">MVTRVFYFFYCTCIFVVKGVNRIGSRYKKVVYKEYTDDTFRTECEMFSSLSLSLSVGPIIKAEVGEQISITFRNKASRPYSISAHGVQASGTHIPVEPGENKTLHVSSFTLSLLTKMDVKSQ</sequence>
<name>A0A3Q3F9H2_9LABR</name>